<dbReference type="PANTHER" id="PTHR30414:SF0">
    <property type="entry name" value="MINICONDUCTANCE MECHANOSENSITIVE CHANNEL YBDG"/>
    <property type="match status" value="1"/>
</dbReference>
<evidence type="ECO:0000256" key="1">
    <source>
        <dbReference type="SAM" id="MobiDB-lite"/>
    </source>
</evidence>
<keyword evidence="2" id="KW-0472">Membrane</keyword>
<sequence length="112" mass="11661">MWLQKGSDAAEILTTCAKLWVMVYALLAFFSLLDVIFNLSQKMATASQLPLKGIFQGIKLVSAILVGILIISLLIGQSPAILISGPGGDGGGADAGVQRPHFRAGGGHSALR</sequence>
<dbReference type="GO" id="GO:0008381">
    <property type="term" value="F:mechanosensitive monoatomic ion channel activity"/>
    <property type="evidence" value="ECO:0007669"/>
    <property type="project" value="InterPro"/>
</dbReference>
<gene>
    <name evidence="3" type="primary">mscM_3</name>
    <name evidence="3" type="ORF">NCTC13032_01675</name>
</gene>
<organism evidence="3 4">
    <name type="scientific">Leclercia adecarboxylata</name>
    <dbReference type="NCBI Taxonomy" id="83655"/>
    <lineage>
        <taxon>Bacteria</taxon>
        <taxon>Pseudomonadati</taxon>
        <taxon>Pseudomonadota</taxon>
        <taxon>Gammaproteobacteria</taxon>
        <taxon>Enterobacterales</taxon>
        <taxon>Enterobacteriaceae</taxon>
        <taxon>Leclercia</taxon>
    </lineage>
</organism>
<feature type="transmembrane region" description="Helical" evidence="2">
    <location>
        <begin position="20"/>
        <end position="39"/>
    </location>
</feature>
<dbReference type="GO" id="GO:0071470">
    <property type="term" value="P:cellular response to osmotic stress"/>
    <property type="evidence" value="ECO:0007669"/>
    <property type="project" value="InterPro"/>
</dbReference>
<dbReference type="PANTHER" id="PTHR30414">
    <property type="entry name" value="MINICONDUCTANCE MECHANOSENSITIVE CHANNEL YBDG"/>
    <property type="match status" value="1"/>
</dbReference>
<reference evidence="3 4" key="1">
    <citation type="submission" date="2019-05" db="EMBL/GenBank/DDBJ databases">
        <authorList>
            <consortium name="Pathogen Informatics"/>
        </authorList>
    </citation>
    <scope>NUCLEOTIDE SEQUENCE [LARGE SCALE GENOMIC DNA]</scope>
    <source>
        <strain evidence="3 4">NCTC13032</strain>
    </source>
</reference>
<accession>A0A4U9HN24</accession>
<keyword evidence="2" id="KW-1133">Transmembrane helix</keyword>
<dbReference type="Proteomes" id="UP000310719">
    <property type="component" value="Chromosome"/>
</dbReference>
<dbReference type="InterPro" id="IPR030192">
    <property type="entry name" value="YbdG"/>
</dbReference>
<feature type="region of interest" description="Disordered" evidence="1">
    <location>
        <begin position="88"/>
        <end position="112"/>
    </location>
</feature>
<evidence type="ECO:0000313" key="3">
    <source>
        <dbReference type="EMBL" id="VTP64816.1"/>
    </source>
</evidence>
<dbReference type="EMBL" id="LR590464">
    <property type="protein sequence ID" value="VTP64816.1"/>
    <property type="molecule type" value="Genomic_DNA"/>
</dbReference>
<feature type="transmembrane region" description="Helical" evidence="2">
    <location>
        <begin position="60"/>
        <end position="83"/>
    </location>
</feature>
<protein>
    <submittedName>
        <fullName evidence="3">Miniconductance mechanosensitive channel</fullName>
    </submittedName>
</protein>
<name>A0A4U9HN24_9ENTR</name>
<proteinExistence type="predicted"/>
<dbReference type="AlphaFoldDB" id="A0A4U9HN24"/>
<dbReference type="GO" id="GO:0005886">
    <property type="term" value="C:plasma membrane"/>
    <property type="evidence" value="ECO:0007669"/>
    <property type="project" value="TreeGrafter"/>
</dbReference>
<keyword evidence="2" id="KW-0812">Transmembrane</keyword>
<evidence type="ECO:0000256" key="2">
    <source>
        <dbReference type="SAM" id="Phobius"/>
    </source>
</evidence>
<evidence type="ECO:0000313" key="4">
    <source>
        <dbReference type="Proteomes" id="UP000310719"/>
    </source>
</evidence>